<feature type="transmembrane region" description="Helical" evidence="1">
    <location>
        <begin position="101"/>
        <end position="123"/>
    </location>
</feature>
<sequence>MAAFKLSDDDQLIAKIEETTVDATRHQLDTLRQILQRNATVGYLRRHLDQSAAVDADNFRRIVPLSTYDDYADYINKIADGMFDDGDEGRHFLSFDPLLCFFLRFFSPLFLLLCFFLFCNYGFSEGVRKHDEFQFKRKEKELLLCIAITGGLQ</sequence>
<name>A0A7C9CKF0_OPUST</name>
<reference evidence="2" key="2">
    <citation type="submission" date="2020-07" db="EMBL/GenBank/DDBJ databases">
        <authorList>
            <person name="Vera ALvarez R."/>
            <person name="Arias-Moreno D.M."/>
            <person name="Jimenez-Jacinto V."/>
            <person name="Jimenez-Bremont J.F."/>
            <person name="Swaminathan K."/>
            <person name="Moose S.P."/>
            <person name="Guerrero-Gonzalez M.L."/>
            <person name="Marino-Ramirez L."/>
            <person name="Landsman D."/>
            <person name="Rodriguez-Kessler M."/>
            <person name="Delgado-Sanchez P."/>
        </authorList>
    </citation>
    <scope>NUCLEOTIDE SEQUENCE</scope>
    <source>
        <tissue evidence="2">Cladode</tissue>
    </source>
</reference>
<dbReference type="AlphaFoldDB" id="A0A7C9CKF0"/>
<accession>A0A7C9CKF0</accession>
<evidence type="ECO:0000256" key="1">
    <source>
        <dbReference type="SAM" id="Phobius"/>
    </source>
</evidence>
<evidence type="ECO:0000313" key="2">
    <source>
        <dbReference type="EMBL" id="MBA4619882.1"/>
    </source>
</evidence>
<reference evidence="2" key="1">
    <citation type="journal article" date="2013" name="J. Plant Res.">
        <title>Effect of fungi and light on seed germination of three Opuntia species from semiarid lands of central Mexico.</title>
        <authorList>
            <person name="Delgado-Sanchez P."/>
            <person name="Jimenez-Bremont J.F."/>
            <person name="Guerrero-Gonzalez Mde L."/>
            <person name="Flores J."/>
        </authorList>
    </citation>
    <scope>NUCLEOTIDE SEQUENCE</scope>
    <source>
        <tissue evidence="2">Cladode</tissue>
    </source>
</reference>
<dbReference type="GO" id="GO:0005737">
    <property type="term" value="C:cytoplasm"/>
    <property type="evidence" value="ECO:0007669"/>
    <property type="project" value="TreeGrafter"/>
</dbReference>
<keyword evidence="1" id="KW-0812">Transmembrane</keyword>
<dbReference type="InterPro" id="IPR004993">
    <property type="entry name" value="GH3"/>
</dbReference>
<organism evidence="2">
    <name type="scientific">Opuntia streptacantha</name>
    <name type="common">Prickly pear cactus</name>
    <name type="synonym">Opuntia cardona</name>
    <dbReference type="NCBI Taxonomy" id="393608"/>
    <lineage>
        <taxon>Eukaryota</taxon>
        <taxon>Viridiplantae</taxon>
        <taxon>Streptophyta</taxon>
        <taxon>Embryophyta</taxon>
        <taxon>Tracheophyta</taxon>
        <taxon>Spermatophyta</taxon>
        <taxon>Magnoliopsida</taxon>
        <taxon>eudicotyledons</taxon>
        <taxon>Gunneridae</taxon>
        <taxon>Pentapetalae</taxon>
        <taxon>Caryophyllales</taxon>
        <taxon>Cactineae</taxon>
        <taxon>Cactaceae</taxon>
        <taxon>Opuntioideae</taxon>
        <taxon>Opuntia</taxon>
    </lineage>
</organism>
<dbReference type="PANTHER" id="PTHR31901:SF44">
    <property type="entry name" value="INDOLE-3-ACETIC ACID-AMIDO SYNTHETASE GH3.6-RELATED"/>
    <property type="match status" value="1"/>
</dbReference>
<protein>
    <submittedName>
        <fullName evidence="2">Uncharacterized protein</fullName>
    </submittedName>
</protein>
<keyword evidence="1" id="KW-0472">Membrane</keyword>
<dbReference type="EMBL" id="GISG01027112">
    <property type="protein sequence ID" value="MBA4619882.1"/>
    <property type="molecule type" value="Transcribed_RNA"/>
</dbReference>
<proteinExistence type="predicted"/>
<keyword evidence="1" id="KW-1133">Transmembrane helix</keyword>
<dbReference type="Pfam" id="PF03321">
    <property type="entry name" value="GH3"/>
    <property type="match status" value="1"/>
</dbReference>
<dbReference type="PANTHER" id="PTHR31901">
    <property type="entry name" value="GH3 DOMAIN-CONTAINING PROTEIN"/>
    <property type="match status" value="1"/>
</dbReference>
<dbReference type="GO" id="GO:0016881">
    <property type="term" value="F:acid-amino acid ligase activity"/>
    <property type="evidence" value="ECO:0007669"/>
    <property type="project" value="TreeGrafter"/>
</dbReference>